<gene>
    <name evidence="1" type="ORF">KIPB_006910</name>
</gene>
<keyword evidence="2" id="KW-1185">Reference proteome</keyword>
<reference evidence="1 2" key="1">
    <citation type="journal article" date="2018" name="PLoS ONE">
        <title>The draft genome of Kipferlia bialata reveals reductive genome evolution in fornicate parasites.</title>
        <authorList>
            <person name="Tanifuji G."/>
            <person name="Takabayashi S."/>
            <person name="Kume K."/>
            <person name="Takagi M."/>
            <person name="Nakayama T."/>
            <person name="Kamikawa R."/>
            <person name="Inagaki Y."/>
            <person name="Hashimoto T."/>
        </authorList>
    </citation>
    <scope>NUCLEOTIDE SEQUENCE [LARGE SCALE GENOMIC DNA]</scope>
    <source>
        <strain evidence="1">NY0173</strain>
    </source>
</reference>
<dbReference type="AlphaFoldDB" id="A0A9K3GK58"/>
<dbReference type="Proteomes" id="UP000265618">
    <property type="component" value="Unassembled WGS sequence"/>
</dbReference>
<proteinExistence type="predicted"/>
<dbReference type="EMBL" id="BDIP01001854">
    <property type="protein sequence ID" value="GIQ85271.1"/>
    <property type="molecule type" value="Genomic_DNA"/>
</dbReference>
<evidence type="ECO:0000313" key="2">
    <source>
        <dbReference type="Proteomes" id="UP000265618"/>
    </source>
</evidence>
<evidence type="ECO:0000313" key="1">
    <source>
        <dbReference type="EMBL" id="GIQ85271.1"/>
    </source>
</evidence>
<accession>A0A9K3GK58</accession>
<comment type="caution">
    <text evidence="1">The sequence shown here is derived from an EMBL/GenBank/DDBJ whole genome shotgun (WGS) entry which is preliminary data.</text>
</comment>
<organism evidence="1 2">
    <name type="scientific">Kipferlia bialata</name>
    <dbReference type="NCBI Taxonomy" id="797122"/>
    <lineage>
        <taxon>Eukaryota</taxon>
        <taxon>Metamonada</taxon>
        <taxon>Carpediemonas-like organisms</taxon>
        <taxon>Kipferlia</taxon>
    </lineage>
</organism>
<protein>
    <submittedName>
        <fullName evidence="1">Uncharacterized protein</fullName>
    </submittedName>
</protein>
<name>A0A9K3GK58_9EUKA</name>
<sequence>MHILSLDTREWKHERLPDALRSPIGERSMPRVSHRNTWHSPFALNGQLYTLYRGNHVNGSESDPYTLQVLRDRRTGRADDSEDFPVAALVGSWVNWLESTQEYGDISGHQQLIRINPLTLLSDGCGCNETHILHISPERLYPSWSLLWATVRQSERVVYNTHTDFPLWTIEEERDYLDEVMRPNYDPNHGPPKERWTGDTSCSIQTRARTANWTAKVRLSGTVRGCLG</sequence>